<proteinExistence type="inferred from homology"/>
<dbReference type="InterPro" id="IPR055348">
    <property type="entry name" value="DctQ"/>
</dbReference>
<evidence type="ECO:0000313" key="12">
    <source>
        <dbReference type="Proteomes" id="UP000294662"/>
    </source>
</evidence>
<keyword evidence="5 9" id="KW-0812">Transmembrane</keyword>
<keyword evidence="12" id="KW-1185">Reference proteome</keyword>
<feature type="transmembrane region" description="Helical" evidence="9">
    <location>
        <begin position="93"/>
        <end position="114"/>
    </location>
</feature>
<dbReference type="EMBL" id="SMFP01000009">
    <property type="protein sequence ID" value="TDE36727.1"/>
    <property type="molecule type" value="Genomic_DNA"/>
</dbReference>
<comment type="function">
    <text evidence="9">Part of the tripartite ATP-independent periplasmic (TRAP) transport system.</text>
</comment>
<dbReference type="OrthoDB" id="4964541at2"/>
<comment type="caution">
    <text evidence="11">The sequence shown here is derived from an EMBL/GenBank/DDBJ whole genome shotgun (WGS) entry which is preliminary data.</text>
</comment>
<evidence type="ECO:0000313" key="11">
    <source>
        <dbReference type="EMBL" id="TDE36727.1"/>
    </source>
</evidence>
<keyword evidence="3" id="KW-1003">Cell membrane</keyword>
<keyword evidence="2 9" id="KW-0813">Transport</keyword>
<feature type="transmembrane region" description="Helical" evidence="9">
    <location>
        <begin position="134"/>
        <end position="155"/>
    </location>
</feature>
<evidence type="ECO:0000256" key="3">
    <source>
        <dbReference type="ARBA" id="ARBA00022475"/>
    </source>
</evidence>
<feature type="transmembrane region" description="Helical" evidence="9">
    <location>
        <begin position="54"/>
        <end position="72"/>
    </location>
</feature>
<dbReference type="RefSeq" id="WP_132830240.1">
    <property type="nucleotide sequence ID" value="NZ_SMFP01000009.1"/>
</dbReference>
<keyword evidence="6 9" id="KW-1133">Transmembrane helix</keyword>
<evidence type="ECO:0000256" key="5">
    <source>
        <dbReference type="ARBA" id="ARBA00022692"/>
    </source>
</evidence>
<name>A0A4R5EPZ5_9RHOB</name>
<dbReference type="PANTHER" id="PTHR35011:SF2">
    <property type="entry name" value="2,3-DIKETO-L-GULONATE TRAP TRANSPORTER SMALL PERMEASE PROTEIN YIAM"/>
    <property type="match status" value="1"/>
</dbReference>
<organism evidence="11 12">
    <name type="scientific">Antarcticimicrobium sediminis</name>
    <dbReference type="NCBI Taxonomy" id="2546227"/>
    <lineage>
        <taxon>Bacteria</taxon>
        <taxon>Pseudomonadati</taxon>
        <taxon>Pseudomonadota</taxon>
        <taxon>Alphaproteobacteria</taxon>
        <taxon>Rhodobacterales</taxon>
        <taxon>Paracoccaceae</taxon>
        <taxon>Antarcticimicrobium</taxon>
    </lineage>
</organism>
<dbReference type="InterPro" id="IPR007387">
    <property type="entry name" value="TRAP_DctQ"/>
</dbReference>
<evidence type="ECO:0000259" key="10">
    <source>
        <dbReference type="Pfam" id="PF04290"/>
    </source>
</evidence>
<evidence type="ECO:0000256" key="2">
    <source>
        <dbReference type="ARBA" id="ARBA00022448"/>
    </source>
</evidence>
<dbReference type="AlphaFoldDB" id="A0A4R5EPZ5"/>
<dbReference type="GO" id="GO:0015740">
    <property type="term" value="P:C4-dicarboxylate transport"/>
    <property type="evidence" value="ECO:0007669"/>
    <property type="project" value="TreeGrafter"/>
</dbReference>
<evidence type="ECO:0000256" key="6">
    <source>
        <dbReference type="ARBA" id="ARBA00022989"/>
    </source>
</evidence>
<comment type="subunit">
    <text evidence="9">The complex comprises the extracytoplasmic solute receptor protein and the two transmembrane proteins.</text>
</comment>
<evidence type="ECO:0000256" key="1">
    <source>
        <dbReference type="ARBA" id="ARBA00004429"/>
    </source>
</evidence>
<evidence type="ECO:0000256" key="9">
    <source>
        <dbReference type="RuleBase" id="RU369079"/>
    </source>
</evidence>
<feature type="domain" description="Tripartite ATP-independent periplasmic transporters DctQ component" evidence="10">
    <location>
        <begin position="34"/>
        <end position="157"/>
    </location>
</feature>
<protein>
    <recommendedName>
        <fullName evidence="9">TRAP transporter small permease protein</fullName>
    </recommendedName>
</protein>
<keyword evidence="4 9" id="KW-0997">Cell inner membrane</keyword>
<feature type="transmembrane region" description="Helical" evidence="9">
    <location>
        <begin position="22"/>
        <end position="42"/>
    </location>
</feature>
<evidence type="ECO:0000256" key="7">
    <source>
        <dbReference type="ARBA" id="ARBA00023136"/>
    </source>
</evidence>
<evidence type="ECO:0000256" key="4">
    <source>
        <dbReference type="ARBA" id="ARBA00022519"/>
    </source>
</evidence>
<dbReference type="Proteomes" id="UP000294662">
    <property type="component" value="Unassembled WGS sequence"/>
</dbReference>
<sequence>MTDIAEKTGQWSRQVNWFVERFCVLLLVLLVLDVWLGILARRLLPFPLSFTEELARYLMIWTALLAVSSGIAHREHIGVEFLFSRLPAQMRRGLALAFDLLALGFFLVLFLYGIGFTIRGFARVTMIYGMPKGVPFAGVPLAAALACIQIVLVGIRDFFNPEPPETTGASIVPVGEE</sequence>
<dbReference type="GO" id="GO:0022857">
    <property type="term" value="F:transmembrane transporter activity"/>
    <property type="evidence" value="ECO:0007669"/>
    <property type="project" value="UniProtKB-UniRule"/>
</dbReference>
<dbReference type="PANTHER" id="PTHR35011">
    <property type="entry name" value="2,3-DIKETO-L-GULONATE TRAP TRANSPORTER SMALL PERMEASE PROTEIN YIAM"/>
    <property type="match status" value="1"/>
</dbReference>
<comment type="similarity">
    <text evidence="8 9">Belongs to the TRAP transporter small permease family.</text>
</comment>
<reference evidence="11 12" key="1">
    <citation type="submission" date="2019-03" db="EMBL/GenBank/DDBJ databases">
        <authorList>
            <person name="Zhang S."/>
        </authorList>
    </citation>
    <scope>NUCLEOTIDE SEQUENCE [LARGE SCALE GENOMIC DNA]</scope>
    <source>
        <strain evidence="11 12">S4J41</strain>
    </source>
</reference>
<dbReference type="Pfam" id="PF04290">
    <property type="entry name" value="DctQ"/>
    <property type="match status" value="1"/>
</dbReference>
<keyword evidence="7 9" id="KW-0472">Membrane</keyword>
<accession>A0A4R5EPZ5</accession>
<dbReference type="GO" id="GO:0005886">
    <property type="term" value="C:plasma membrane"/>
    <property type="evidence" value="ECO:0007669"/>
    <property type="project" value="UniProtKB-SubCell"/>
</dbReference>
<comment type="subcellular location">
    <subcellularLocation>
        <location evidence="1 9">Cell inner membrane</location>
        <topology evidence="1 9">Multi-pass membrane protein</topology>
    </subcellularLocation>
</comment>
<gene>
    <name evidence="11" type="ORF">E1B25_14530</name>
</gene>
<evidence type="ECO:0000256" key="8">
    <source>
        <dbReference type="ARBA" id="ARBA00038436"/>
    </source>
</evidence>